<dbReference type="PANTHER" id="PTHR19857:SF19">
    <property type="entry name" value="26S PROTEASOME REGULATORY SUBUNIT RPN14"/>
    <property type="match status" value="1"/>
</dbReference>
<keyword evidence="7" id="KW-1185">Reference proteome</keyword>
<dbReference type="InterPro" id="IPR015943">
    <property type="entry name" value="WD40/YVTN_repeat-like_dom_sf"/>
</dbReference>
<dbReference type="InterPro" id="IPR051179">
    <property type="entry name" value="WD_repeat_multifunction"/>
</dbReference>
<dbReference type="PROSITE" id="PS50082">
    <property type="entry name" value="WD_REPEATS_2"/>
    <property type="match status" value="2"/>
</dbReference>
<evidence type="ECO:0000313" key="6">
    <source>
        <dbReference type="EMBL" id="KAG7530121.1"/>
    </source>
</evidence>
<reference evidence="6" key="1">
    <citation type="submission" date="2020-04" db="EMBL/GenBank/DDBJ databases">
        <title>Analysis of mating type loci in Filobasidium floriforme.</title>
        <authorList>
            <person name="Nowrousian M."/>
        </authorList>
    </citation>
    <scope>NUCLEOTIDE SEQUENCE</scope>
    <source>
        <strain evidence="6">CBS 6242</strain>
    </source>
</reference>
<comment type="caution">
    <text evidence="6">The sequence shown here is derived from an EMBL/GenBank/DDBJ whole genome shotgun (WGS) entry which is preliminary data.</text>
</comment>
<dbReference type="Pfam" id="PF00400">
    <property type="entry name" value="WD40"/>
    <property type="match status" value="2"/>
</dbReference>
<keyword evidence="3" id="KW-0647">Proteasome</keyword>
<dbReference type="Gene3D" id="2.130.10.10">
    <property type="entry name" value="YVTN repeat-like/Quinoprotein amine dehydrogenase"/>
    <property type="match status" value="2"/>
</dbReference>
<evidence type="ECO:0000256" key="4">
    <source>
        <dbReference type="ARBA" id="ARBA00038321"/>
    </source>
</evidence>
<dbReference type="SUPFAM" id="SSF50978">
    <property type="entry name" value="WD40 repeat-like"/>
    <property type="match status" value="1"/>
</dbReference>
<organism evidence="6 7">
    <name type="scientific">Filobasidium floriforme</name>
    <dbReference type="NCBI Taxonomy" id="5210"/>
    <lineage>
        <taxon>Eukaryota</taxon>
        <taxon>Fungi</taxon>
        <taxon>Dikarya</taxon>
        <taxon>Basidiomycota</taxon>
        <taxon>Agaricomycotina</taxon>
        <taxon>Tremellomycetes</taxon>
        <taxon>Filobasidiales</taxon>
        <taxon>Filobasidiaceae</taxon>
        <taxon>Filobasidium</taxon>
    </lineage>
</organism>
<protein>
    <recommendedName>
        <fullName evidence="8">WD40 repeat-like protein</fullName>
    </recommendedName>
</protein>
<evidence type="ECO:0008006" key="8">
    <source>
        <dbReference type="Google" id="ProtNLM"/>
    </source>
</evidence>
<accession>A0A8K0JH64</accession>
<evidence type="ECO:0000256" key="5">
    <source>
        <dbReference type="PROSITE-ProRule" id="PRU00221"/>
    </source>
</evidence>
<feature type="repeat" description="WD" evidence="5">
    <location>
        <begin position="155"/>
        <end position="196"/>
    </location>
</feature>
<feature type="repeat" description="WD" evidence="5">
    <location>
        <begin position="197"/>
        <end position="238"/>
    </location>
</feature>
<dbReference type="InterPro" id="IPR019775">
    <property type="entry name" value="WD40_repeat_CS"/>
</dbReference>
<evidence type="ECO:0000256" key="1">
    <source>
        <dbReference type="ARBA" id="ARBA00022574"/>
    </source>
</evidence>
<keyword evidence="2" id="KW-0677">Repeat</keyword>
<dbReference type="InterPro" id="IPR036322">
    <property type="entry name" value="WD40_repeat_dom_sf"/>
</dbReference>
<dbReference type="PANTHER" id="PTHR19857">
    <property type="entry name" value="MITOCHONDRIAL DIVISION PROTEIN 1-RELATED"/>
    <property type="match status" value="1"/>
</dbReference>
<dbReference type="PROSITE" id="PS00678">
    <property type="entry name" value="WD_REPEATS_1"/>
    <property type="match status" value="1"/>
</dbReference>
<dbReference type="SMART" id="SM00320">
    <property type="entry name" value="WD40"/>
    <property type="match status" value="4"/>
</dbReference>
<gene>
    <name evidence="6" type="ORF">FFLO_05236</name>
</gene>
<evidence type="ECO:0000256" key="3">
    <source>
        <dbReference type="ARBA" id="ARBA00022942"/>
    </source>
</evidence>
<sequence length="465" mass="49528">MAKFQLLPSIDIQHDTLAVFDDVAQAVFEQEDFWVSCYKEGQTSVHGKVRLRKTGEGLQGVSLQARDGVRIERKSHRTFEVAAESLQLESTLVRFPRNTVNTPANEDSKAPLDLNVIDVSPNGNHIVYGGPDGYCYVQDSTELSSSAPKNKPVKLKGHVGDVLDVKWFPSGEVVLTASSDATIRIFSATTGINPRTLTGHKRAVTTTAILGVGRNILSGSKDGSIKLWDVGAGKCVSTMHTKGFSGVETIAVGEGASALRESIRQQSGLGDGNNSSFLAEEEFVPRTLAGELQEDTADKLVFTGLSSSNGLLAVFDLASKKTVIETFPHIPPSASVPEDRRGGAIHAIAYDPESHLLASASAKGVVVVRDLSTMSADGESKSMRIFSRNQAIINDLAFVKTRSGVDLIVTPASGLPFRASMLESDSVKVVEEYAGWEAVPVNSVAVGAGEGNIWVAGGEGGIRQY</sequence>
<keyword evidence="1 5" id="KW-0853">WD repeat</keyword>
<name>A0A8K0JH64_9TREE</name>
<dbReference type="PROSITE" id="PS50294">
    <property type="entry name" value="WD_REPEATS_REGION"/>
    <property type="match status" value="2"/>
</dbReference>
<evidence type="ECO:0000256" key="2">
    <source>
        <dbReference type="ARBA" id="ARBA00022737"/>
    </source>
</evidence>
<evidence type="ECO:0000313" key="7">
    <source>
        <dbReference type="Proteomes" id="UP000812966"/>
    </source>
</evidence>
<dbReference type="InterPro" id="IPR001680">
    <property type="entry name" value="WD40_rpt"/>
</dbReference>
<dbReference type="Proteomes" id="UP000812966">
    <property type="component" value="Unassembled WGS sequence"/>
</dbReference>
<dbReference type="EMBL" id="JABELV010000127">
    <property type="protein sequence ID" value="KAG7530121.1"/>
    <property type="molecule type" value="Genomic_DNA"/>
</dbReference>
<dbReference type="GO" id="GO:0000502">
    <property type="term" value="C:proteasome complex"/>
    <property type="evidence" value="ECO:0007669"/>
    <property type="project" value="UniProtKB-KW"/>
</dbReference>
<proteinExistence type="inferred from homology"/>
<comment type="similarity">
    <text evidence="4">Belongs to the WD repeat PAAF1/RPN14 family.</text>
</comment>
<dbReference type="AlphaFoldDB" id="A0A8K0JH64"/>